<dbReference type="Gene3D" id="3.40.50.20">
    <property type="match status" value="1"/>
</dbReference>
<dbReference type="Gene3D" id="3.30.470.20">
    <property type="entry name" value="ATP-grasp fold, B domain"/>
    <property type="match status" value="1"/>
</dbReference>
<evidence type="ECO:0000256" key="1">
    <source>
        <dbReference type="PROSITE-ProRule" id="PRU00409"/>
    </source>
</evidence>
<reference evidence="3 4" key="1">
    <citation type="submission" date="2022-06" db="EMBL/GenBank/DDBJ databases">
        <title>Haloarcula sp. a new haloarchaeum isolate from saline soil.</title>
        <authorList>
            <person name="Strakova D."/>
            <person name="Galisteo C."/>
            <person name="Sanchez-Porro C."/>
            <person name="Ventosa A."/>
        </authorList>
    </citation>
    <scope>NUCLEOTIDE SEQUENCE [LARGE SCALE GENOMIC DNA]</scope>
    <source>
        <strain evidence="3 4">S1CR25-12</strain>
    </source>
</reference>
<dbReference type="SUPFAM" id="SSF56059">
    <property type="entry name" value="Glutathione synthetase ATP-binding domain-like"/>
    <property type="match status" value="1"/>
</dbReference>
<feature type="domain" description="ATP-grasp" evidence="2">
    <location>
        <begin position="126"/>
        <end position="316"/>
    </location>
</feature>
<dbReference type="RefSeq" id="WP_310918080.1">
    <property type="nucleotide sequence ID" value="NZ_JAMQON010000001.1"/>
</dbReference>
<organism evidence="3 4">
    <name type="scientific">Haloarcula saliterrae</name>
    <dbReference type="NCBI Taxonomy" id="2950534"/>
    <lineage>
        <taxon>Archaea</taxon>
        <taxon>Methanobacteriati</taxon>
        <taxon>Methanobacteriota</taxon>
        <taxon>Stenosarchaea group</taxon>
        <taxon>Halobacteria</taxon>
        <taxon>Halobacteriales</taxon>
        <taxon>Haloarculaceae</taxon>
        <taxon>Haloarcula</taxon>
    </lineage>
</organism>
<proteinExistence type="predicted"/>
<keyword evidence="4" id="KW-1185">Reference proteome</keyword>
<dbReference type="Proteomes" id="UP001259659">
    <property type="component" value="Unassembled WGS sequence"/>
</dbReference>
<evidence type="ECO:0000259" key="2">
    <source>
        <dbReference type="PROSITE" id="PS50975"/>
    </source>
</evidence>
<accession>A0ABU2F9W8</accession>
<keyword evidence="1" id="KW-0067">ATP-binding</keyword>
<gene>
    <name evidence="3" type="ORF">NDI56_03705</name>
</gene>
<protein>
    <submittedName>
        <fullName evidence="3">ATP-grasp domain-containing protein</fullName>
    </submittedName>
</protein>
<dbReference type="Pfam" id="PF15632">
    <property type="entry name" value="ATPgrasp_Ter"/>
    <property type="match status" value="1"/>
</dbReference>
<dbReference type="EMBL" id="JAMQON010000001">
    <property type="protein sequence ID" value="MDS0258515.1"/>
    <property type="molecule type" value="Genomic_DNA"/>
</dbReference>
<evidence type="ECO:0000313" key="4">
    <source>
        <dbReference type="Proteomes" id="UP001259659"/>
    </source>
</evidence>
<sequence>MGVQATSEDAIVVISNQAPASVNIIRSLGRRGVRTIGAADRTRTPAIASRYCDESVQLPDPFSDIHAYRDALLDLARRPDVRTIAPVREPDVYVLSKYRDAFGDHVATLWPDAETLAQAHDRIALVDAAREAGVAVPETELLTDVDDWDGRNIVKGRYGFLADRYVEDIDPEANRDMAGTQYIEPGESPDVEGLVDRMGHVPIVQEYVEGTEFTIRALYDRGEAVVSTQKALRRGMKYPRGPSVYHEAVDIPALEDAGLAILDELDWHGLASVGFIRDRETGTFKLLEINPRFWASLPCDIHAGVDYPYYYWQLANGASGPFDPAYRPGTASHFLRGEIVHLHSVLTEEYPYVTRPSVAETLGGMGQSLLEQPNFDFFSLDDPRPFVRDTLNMVLPD</sequence>
<keyword evidence="1" id="KW-0547">Nucleotide-binding</keyword>
<dbReference type="PROSITE" id="PS50975">
    <property type="entry name" value="ATP_GRASP"/>
    <property type="match status" value="1"/>
</dbReference>
<dbReference type="InterPro" id="IPR011761">
    <property type="entry name" value="ATP-grasp"/>
</dbReference>
<evidence type="ECO:0000313" key="3">
    <source>
        <dbReference type="EMBL" id="MDS0258515.1"/>
    </source>
</evidence>
<comment type="caution">
    <text evidence="3">The sequence shown here is derived from an EMBL/GenBank/DDBJ whole genome shotgun (WGS) entry which is preliminary data.</text>
</comment>
<name>A0ABU2F9W8_9EURY</name>